<name>A0ACB9QSQ5_9MYRT</name>
<evidence type="ECO:0000313" key="2">
    <source>
        <dbReference type="Proteomes" id="UP001057402"/>
    </source>
</evidence>
<dbReference type="EMBL" id="CM042884">
    <property type="protein sequence ID" value="KAI4369655.1"/>
    <property type="molecule type" value="Genomic_DNA"/>
</dbReference>
<protein>
    <submittedName>
        <fullName evidence="1">Uncharacterized protein</fullName>
    </submittedName>
</protein>
<evidence type="ECO:0000313" key="1">
    <source>
        <dbReference type="EMBL" id="KAI4369655.1"/>
    </source>
</evidence>
<accession>A0ACB9QSQ5</accession>
<organism evidence="1 2">
    <name type="scientific">Melastoma candidum</name>
    <dbReference type="NCBI Taxonomy" id="119954"/>
    <lineage>
        <taxon>Eukaryota</taxon>
        <taxon>Viridiplantae</taxon>
        <taxon>Streptophyta</taxon>
        <taxon>Embryophyta</taxon>
        <taxon>Tracheophyta</taxon>
        <taxon>Spermatophyta</taxon>
        <taxon>Magnoliopsida</taxon>
        <taxon>eudicotyledons</taxon>
        <taxon>Gunneridae</taxon>
        <taxon>Pentapetalae</taxon>
        <taxon>rosids</taxon>
        <taxon>malvids</taxon>
        <taxon>Myrtales</taxon>
        <taxon>Melastomataceae</taxon>
        <taxon>Melastomatoideae</taxon>
        <taxon>Melastomateae</taxon>
        <taxon>Melastoma</taxon>
    </lineage>
</organism>
<gene>
    <name evidence="1" type="ORF">MLD38_018076</name>
</gene>
<sequence>MCCGTRTTSRQMDSVIDEQSLLHLCEMHTISLCRATGILCPISGIPSSFLHHGIRVTREWGNGAQRRRENKGCTTSWAFWGETVAGAKENVKRVMFYC</sequence>
<keyword evidence="2" id="KW-1185">Reference proteome</keyword>
<reference evidence="2" key="1">
    <citation type="journal article" date="2023" name="Front. Plant Sci.">
        <title>Chromosomal-level genome assembly of Melastoma candidum provides insights into trichome evolution.</title>
        <authorList>
            <person name="Zhong Y."/>
            <person name="Wu W."/>
            <person name="Sun C."/>
            <person name="Zou P."/>
            <person name="Liu Y."/>
            <person name="Dai S."/>
            <person name="Zhou R."/>
        </authorList>
    </citation>
    <scope>NUCLEOTIDE SEQUENCE [LARGE SCALE GENOMIC DNA]</scope>
</reference>
<dbReference type="Proteomes" id="UP001057402">
    <property type="component" value="Chromosome 5"/>
</dbReference>
<proteinExistence type="predicted"/>
<comment type="caution">
    <text evidence="1">The sequence shown here is derived from an EMBL/GenBank/DDBJ whole genome shotgun (WGS) entry which is preliminary data.</text>
</comment>